<dbReference type="InterPro" id="IPR029058">
    <property type="entry name" value="AB_hydrolase_fold"/>
</dbReference>
<gene>
    <name evidence="2" type="ORF">MNBD_GAMMA01-1071</name>
</gene>
<protein>
    <submittedName>
        <fullName evidence="2">Hydrolase PA4440, alpha/beta fold family</fullName>
    </submittedName>
</protein>
<proteinExistence type="predicted"/>
<dbReference type="PANTHER" id="PTHR42103:SF2">
    <property type="entry name" value="AB HYDROLASE-1 DOMAIN-CONTAINING PROTEIN"/>
    <property type="match status" value="1"/>
</dbReference>
<evidence type="ECO:0000313" key="2">
    <source>
        <dbReference type="EMBL" id="VAW34044.1"/>
    </source>
</evidence>
<dbReference type="SUPFAM" id="SSF53474">
    <property type="entry name" value="alpha/beta-Hydrolases"/>
    <property type="match status" value="1"/>
</dbReference>
<dbReference type="GO" id="GO:0016787">
    <property type="term" value="F:hydrolase activity"/>
    <property type="evidence" value="ECO:0007669"/>
    <property type="project" value="UniProtKB-KW"/>
</dbReference>
<dbReference type="AlphaFoldDB" id="A0A3B0VRE2"/>
<sequence length="208" mass="23439">PAGKLECLAGHPVDMEEARPTVGIICHPHPLFGGTMHNKVTHMIEKSYRELGLHTVRFNFRGVGESEGDFNDGIGETDDLIAIYRWITEIFPDYDIWLAGFSFGSYPALRACAEIHPTQFLTVAPPVERYNYADLAIPECPWLVIQGEEDDVVTPKAVYDYVNGLDPRPQLITFKAGHFFHRRLIDLKGAIKNGILRQLSDQTSQQED</sequence>
<dbReference type="PANTHER" id="PTHR42103">
    <property type="entry name" value="ALPHA/BETA-HYDROLASES SUPERFAMILY PROTEIN"/>
    <property type="match status" value="1"/>
</dbReference>
<reference evidence="2" key="1">
    <citation type="submission" date="2018-06" db="EMBL/GenBank/DDBJ databases">
        <authorList>
            <person name="Zhirakovskaya E."/>
        </authorList>
    </citation>
    <scope>NUCLEOTIDE SEQUENCE</scope>
</reference>
<dbReference type="Pfam" id="PF00561">
    <property type="entry name" value="Abhydrolase_1"/>
    <property type="match status" value="1"/>
</dbReference>
<accession>A0A3B0VRE2</accession>
<dbReference type="InterPro" id="IPR000073">
    <property type="entry name" value="AB_hydrolase_1"/>
</dbReference>
<dbReference type="Gene3D" id="3.40.50.1820">
    <property type="entry name" value="alpha/beta hydrolase"/>
    <property type="match status" value="1"/>
</dbReference>
<dbReference type="EMBL" id="UOEW01000054">
    <property type="protein sequence ID" value="VAW34044.1"/>
    <property type="molecule type" value="Genomic_DNA"/>
</dbReference>
<name>A0A3B0VRE2_9ZZZZ</name>
<organism evidence="2">
    <name type="scientific">hydrothermal vent metagenome</name>
    <dbReference type="NCBI Taxonomy" id="652676"/>
    <lineage>
        <taxon>unclassified sequences</taxon>
        <taxon>metagenomes</taxon>
        <taxon>ecological metagenomes</taxon>
    </lineage>
</organism>
<keyword evidence="2" id="KW-0378">Hydrolase</keyword>
<feature type="non-terminal residue" evidence="2">
    <location>
        <position position="1"/>
    </location>
</feature>
<evidence type="ECO:0000259" key="1">
    <source>
        <dbReference type="Pfam" id="PF00561"/>
    </source>
</evidence>
<feature type="domain" description="AB hydrolase-1" evidence="1">
    <location>
        <begin position="36"/>
        <end position="115"/>
    </location>
</feature>